<dbReference type="Proteomes" id="UP000240708">
    <property type="component" value="Unassembled WGS sequence"/>
</dbReference>
<dbReference type="InterPro" id="IPR044846">
    <property type="entry name" value="GH10"/>
</dbReference>
<organism evidence="8 9">
    <name type="scientific">Cecembia rubra</name>
    <dbReference type="NCBI Taxonomy" id="1485585"/>
    <lineage>
        <taxon>Bacteria</taxon>
        <taxon>Pseudomonadati</taxon>
        <taxon>Bacteroidota</taxon>
        <taxon>Cytophagia</taxon>
        <taxon>Cytophagales</taxon>
        <taxon>Cyclobacteriaceae</taxon>
        <taxon>Cecembia</taxon>
    </lineage>
</organism>
<evidence type="ECO:0000259" key="7">
    <source>
        <dbReference type="PROSITE" id="PS51760"/>
    </source>
</evidence>
<keyword evidence="4 6" id="KW-0624">Polysaccharide degradation</keyword>
<dbReference type="PANTHER" id="PTHR31490:SF90">
    <property type="entry name" value="ENDO-1,4-BETA-XYLANASE A"/>
    <property type="match status" value="1"/>
</dbReference>
<dbReference type="SMART" id="SM00633">
    <property type="entry name" value="Glyco_10"/>
    <property type="match status" value="1"/>
</dbReference>
<dbReference type="EMBL" id="PYGF01000002">
    <property type="protein sequence ID" value="PSL06285.1"/>
    <property type="molecule type" value="Genomic_DNA"/>
</dbReference>
<dbReference type="EC" id="3.2.1.8" evidence="6"/>
<dbReference type="GO" id="GO:0045493">
    <property type="term" value="P:xylan catabolic process"/>
    <property type="evidence" value="ECO:0007669"/>
    <property type="project" value="UniProtKB-KW"/>
</dbReference>
<protein>
    <recommendedName>
        <fullName evidence="6">Beta-xylanase</fullName>
        <ecNumber evidence="6">3.2.1.8</ecNumber>
    </recommendedName>
</protein>
<dbReference type="Gene3D" id="3.20.20.80">
    <property type="entry name" value="Glycosidases"/>
    <property type="match status" value="1"/>
</dbReference>
<dbReference type="InterPro" id="IPR031158">
    <property type="entry name" value="GH10_AS"/>
</dbReference>
<dbReference type="PROSITE" id="PS51760">
    <property type="entry name" value="GH10_2"/>
    <property type="match status" value="1"/>
</dbReference>
<comment type="caution">
    <text evidence="8">The sequence shown here is derived from an EMBL/GenBank/DDBJ whole genome shotgun (WGS) entry which is preliminary data.</text>
</comment>
<accession>A0A2P8E9Z3</accession>
<dbReference type="InterPro" id="IPR017853">
    <property type="entry name" value="GH"/>
</dbReference>
<evidence type="ECO:0000256" key="2">
    <source>
        <dbReference type="ARBA" id="ARBA00023277"/>
    </source>
</evidence>
<keyword evidence="2 6" id="KW-0119">Carbohydrate metabolism</keyword>
<keyword evidence="9" id="KW-1185">Reference proteome</keyword>
<feature type="active site" description="Nucleophile" evidence="5">
    <location>
        <position position="270"/>
    </location>
</feature>
<dbReference type="SUPFAM" id="SSF51445">
    <property type="entry name" value="(Trans)glycosidases"/>
    <property type="match status" value="1"/>
</dbReference>
<keyword evidence="3 6" id="KW-0326">Glycosidase</keyword>
<evidence type="ECO:0000256" key="3">
    <source>
        <dbReference type="ARBA" id="ARBA00023295"/>
    </source>
</evidence>
<proteinExistence type="inferred from homology"/>
<name>A0A2P8E9Z3_9BACT</name>
<dbReference type="GO" id="GO:0031176">
    <property type="term" value="F:endo-1,4-beta-xylanase activity"/>
    <property type="evidence" value="ECO:0007669"/>
    <property type="project" value="UniProtKB-EC"/>
</dbReference>
<sequence length="379" mass="43803">MSLEFKMKTSITLFSILVGILIYQPVFSQDNGLVLKEMFKDAFYVGTAISYRQASGDEQQAWPLLEKHFNSITSENMMKWGPIHPEPDKYNFVSADQFVALGKKMNAFVIGHTLVWHQQTPKWVYQNEMGESLMKEALLERMEKHIETLVGRYKGQVHGWDVVNEVFEDDGSYRESEWYQITGKEYILKAFQKAHEMDPEAELYYNDYNLWKPEKREAAIALAQELREKGLRVDGIGMQGHYMLDSPPVEMIEASIIAISNAGFKVMVTELDVDVLPRPRASEGADLNKNYALDEKFNPYTAGLPESIADKFAKRYTDIFSVFCKHQDKISRITFWGLHDGASWLNNWPVRGRTNYPLLFDRDFKEKENVIQSISNVTF</sequence>
<evidence type="ECO:0000313" key="9">
    <source>
        <dbReference type="Proteomes" id="UP000240708"/>
    </source>
</evidence>
<evidence type="ECO:0000256" key="4">
    <source>
        <dbReference type="ARBA" id="ARBA00023326"/>
    </source>
</evidence>
<dbReference type="OrthoDB" id="9809277at2"/>
<dbReference type="PRINTS" id="PR00134">
    <property type="entry name" value="GLHYDRLASE10"/>
</dbReference>
<comment type="catalytic activity">
    <reaction evidence="6">
        <text>Endohydrolysis of (1-&gt;4)-beta-D-xylosidic linkages in xylans.</text>
        <dbReference type="EC" id="3.2.1.8"/>
    </reaction>
</comment>
<reference evidence="8 9" key="1">
    <citation type="submission" date="2018-03" db="EMBL/GenBank/DDBJ databases">
        <title>Genomic Encyclopedia of Archaeal and Bacterial Type Strains, Phase II (KMG-II): from individual species to whole genera.</title>
        <authorList>
            <person name="Goeker M."/>
        </authorList>
    </citation>
    <scope>NUCLEOTIDE SEQUENCE [LARGE SCALE GENOMIC DNA]</scope>
    <source>
        <strain evidence="8 9">DSM 28057</strain>
    </source>
</reference>
<dbReference type="InterPro" id="IPR001000">
    <property type="entry name" value="GH10_dom"/>
</dbReference>
<gene>
    <name evidence="8" type="ORF">CLV48_102100</name>
</gene>
<dbReference type="PANTHER" id="PTHR31490">
    <property type="entry name" value="GLYCOSYL HYDROLASE"/>
    <property type="match status" value="1"/>
</dbReference>
<evidence type="ECO:0000256" key="1">
    <source>
        <dbReference type="ARBA" id="ARBA00022801"/>
    </source>
</evidence>
<evidence type="ECO:0000313" key="8">
    <source>
        <dbReference type="EMBL" id="PSL06285.1"/>
    </source>
</evidence>
<dbReference type="Pfam" id="PF00331">
    <property type="entry name" value="Glyco_hydro_10"/>
    <property type="match status" value="1"/>
</dbReference>
<keyword evidence="1 6" id="KW-0378">Hydrolase</keyword>
<comment type="similarity">
    <text evidence="6">Belongs to the glycosyl hydrolase 10 (cellulase F) family.</text>
</comment>
<dbReference type="PROSITE" id="PS00591">
    <property type="entry name" value="GH10_1"/>
    <property type="match status" value="1"/>
</dbReference>
<keyword evidence="8" id="KW-0858">Xylan degradation</keyword>
<dbReference type="AlphaFoldDB" id="A0A2P8E9Z3"/>
<evidence type="ECO:0000256" key="5">
    <source>
        <dbReference type="PROSITE-ProRule" id="PRU10061"/>
    </source>
</evidence>
<evidence type="ECO:0000256" key="6">
    <source>
        <dbReference type="RuleBase" id="RU361174"/>
    </source>
</evidence>
<feature type="domain" description="GH10" evidence="7">
    <location>
        <begin position="29"/>
        <end position="377"/>
    </location>
</feature>